<dbReference type="PROSITE" id="PS51257">
    <property type="entry name" value="PROKAR_LIPOPROTEIN"/>
    <property type="match status" value="1"/>
</dbReference>
<evidence type="ECO:0000256" key="8">
    <source>
        <dbReference type="ARBA" id="ARBA00023136"/>
    </source>
</evidence>
<organism evidence="15">
    <name type="scientific">Proteus mirabilis</name>
    <dbReference type="NCBI Taxonomy" id="584"/>
    <lineage>
        <taxon>Bacteria</taxon>
        <taxon>Pseudomonadati</taxon>
        <taxon>Pseudomonadota</taxon>
        <taxon>Gammaproteobacteria</taxon>
        <taxon>Enterobacterales</taxon>
        <taxon>Morganellaceae</taxon>
        <taxon>Proteus</taxon>
    </lineage>
</organism>
<dbReference type="RefSeq" id="WP_017827858.1">
    <property type="nucleotide sequence ID" value="NZ_ABFCQN020000017.1"/>
</dbReference>
<dbReference type="Pfam" id="PF05658">
    <property type="entry name" value="YadA_head"/>
    <property type="match status" value="3"/>
</dbReference>
<evidence type="ECO:0000256" key="2">
    <source>
        <dbReference type="ARBA" id="ARBA00004442"/>
    </source>
</evidence>
<evidence type="ECO:0000256" key="5">
    <source>
        <dbReference type="ARBA" id="ARBA00022692"/>
    </source>
</evidence>
<feature type="domain" description="Trimeric autotransporter adhesin YadA-like C-terminal membrane anchor" evidence="12">
    <location>
        <begin position="687"/>
        <end position="741"/>
    </location>
</feature>
<dbReference type="InterPro" id="IPR008640">
    <property type="entry name" value="Adhesin_Head_dom"/>
</dbReference>
<evidence type="ECO:0000256" key="10">
    <source>
        <dbReference type="SAM" id="Coils"/>
    </source>
</evidence>
<keyword evidence="9" id="KW-0998">Cell outer membrane</keyword>
<dbReference type="InterPro" id="IPR011049">
    <property type="entry name" value="Serralysin-like_metalloprot_C"/>
</dbReference>
<keyword evidence="8" id="KW-0472">Membrane</keyword>
<dbReference type="Proteomes" id="UP001171165">
    <property type="component" value="Unassembled WGS sequence"/>
</dbReference>
<dbReference type="AlphaFoldDB" id="A0A7D5W6H3"/>
<feature type="domain" description="Trimeric autotransporter adhesin YadA-like head" evidence="13">
    <location>
        <begin position="526"/>
        <end position="547"/>
    </location>
</feature>
<keyword evidence="3" id="KW-0813">Transport</keyword>
<dbReference type="GO" id="GO:0015031">
    <property type="term" value="P:protein transport"/>
    <property type="evidence" value="ECO:0007669"/>
    <property type="project" value="UniProtKB-KW"/>
</dbReference>
<evidence type="ECO:0000313" key="15">
    <source>
        <dbReference type="EMBL" id="QLJ18688.1"/>
    </source>
</evidence>
<evidence type="ECO:0000256" key="7">
    <source>
        <dbReference type="ARBA" id="ARBA00022927"/>
    </source>
</evidence>
<keyword evidence="6 11" id="KW-0732">Signal</keyword>
<reference evidence="14" key="2">
    <citation type="submission" date="2023-06" db="EMBL/GenBank/DDBJ databases">
        <authorList>
            <consortium name="Clinical and Environmental Microbiology Branch: Whole genome sequencing antimicrobial resistance pathogens in the healthcare setting"/>
        </authorList>
    </citation>
    <scope>NUCLEOTIDE SEQUENCE</scope>
    <source>
        <strain evidence="14">Microbial</strain>
    </source>
</reference>
<gene>
    <name evidence="15" type="primary">taaP</name>
    <name evidence="15" type="ORF">HZ283_16900</name>
    <name evidence="14" type="ORF">PW210_000535</name>
</gene>
<dbReference type="GO" id="GO:0009279">
    <property type="term" value="C:cell outer membrane"/>
    <property type="evidence" value="ECO:0007669"/>
    <property type="project" value="UniProtKB-SubCell"/>
</dbReference>
<dbReference type="Gene3D" id="3.30.1300.30">
    <property type="entry name" value="GSPII I/J protein-like"/>
    <property type="match status" value="1"/>
</dbReference>
<feature type="domain" description="Trimeric autotransporter adhesin YadA-like head" evidence="13">
    <location>
        <begin position="497"/>
        <end position="520"/>
    </location>
</feature>
<evidence type="ECO:0000256" key="11">
    <source>
        <dbReference type="SAM" id="SignalP"/>
    </source>
</evidence>
<evidence type="ECO:0000256" key="1">
    <source>
        <dbReference type="ARBA" id="ARBA00004241"/>
    </source>
</evidence>
<dbReference type="SUPFAM" id="SSF101967">
    <property type="entry name" value="Adhesin YadA, collagen-binding domain"/>
    <property type="match status" value="1"/>
</dbReference>
<evidence type="ECO:0000256" key="3">
    <source>
        <dbReference type="ARBA" id="ARBA00022448"/>
    </source>
</evidence>
<keyword evidence="4" id="KW-1134">Transmembrane beta strand</keyword>
<dbReference type="Pfam" id="PF03895">
    <property type="entry name" value="YadA_anchor"/>
    <property type="match status" value="1"/>
</dbReference>
<feature type="domain" description="Trimeric autotransporter adhesin YadA-like head" evidence="13">
    <location>
        <begin position="29"/>
        <end position="52"/>
    </location>
</feature>
<evidence type="ECO:0000259" key="13">
    <source>
        <dbReference type="Pfam" id="PF05658"/>
    </source>
</evidence>
<proteinExistence type="predicted"/>
<dbReference type="SUPFAM" id="SSF54523">
    <property type="entry name" value="Pili subunits"/>
    <property type="match status" value="1"/>
</dbReference>
<keyword evidence="5" id="KW-0812">Transmembrane</keyword>
<keyword evidence="7" id="KW-0653">Protein transport</keyword>
<feature type="chain" id="PRO_5042405718" evidence="11">
    <location>
        <begin position="24"/>
        <end position="741"/>
    </location>
</feature>
<keyword evidence="10" id="KW-0175">Coiled coil</keyword>
<reference evidence="15" key="1">
    <citation type="submission" date="2020-07" db="EMBL/GenBank/DDBJ databases">
        <title>Hypervirulent multi-drug resistant Proteus mirabilis strain with mosaic plasmid.</title>
        <authorList>
            <person name="Shelenkov A."/>
            <person name="Mikhaylova Y.V."/>
            <person name="Yanushevich Y.G."/>
            <person name="Petrova L."/>
            <person name="Fomina V."/>
            <person name="Zamyatin M."/>
            <person name="Shagin D."/>
        </authorList>
    </citation>
    <scope>NUCLEOTIDE SEQUENCE</scope>
    <source>
        <strain evidence="15">CriePir89</strain>
    </source>
</reference>
<evidence type="ECO:0000256" key="6">
    <source>
        <dbReference type="ARBA" id="ARBA00022729"/>
    </source>
</evidence>
<feature type="coiled-coil region" evidence="10">
    <location>
        <begin position="416"/>
        <end position="494"/>
    </location>
</feature>
<evidence type="ECO:0000259" key="12">
    <source>
        <dbReference type="Pfam" id="PF03895"/>
    </source>
</evidence>
<dbReference type="InterPro" id="IPR005594">
    <property type="entry name" value="YadA_C"/>
</dbReference>
<name>A0A7D5W6H3_PROMI</name>
<dbReference type="EMBL" id="ABKSPD020000001">
    <property type="protein sequence ID" value="EKW9774770.1"/>
    <property type="molecule type" value="Genomic_DNA"/>
</dbReference>
<evidence type="ECO:0000256" key="4">
    <source>
        <dbReference type="ARBA" id="ARBA00022452"/>
    </source>
</evidence>
<evidence type="ECO:0000313" key="14">
    <source>
        <dbReference type="EMBL" id="EKW9774770.1"/>
    </source>
</evidence>
<evidence type="ECO:0000256" key="9">
    <source>
        <dbReference type="ARBA" id="ARBA00023237"/>
    </source>
</evidence>
<accession>A0A7D5W6H3</accession>
<dbReference type="InterPro" id="IPR045584">
    <property type="entry name" value="Pilin-like"/>
</dbReference>
<dbReference type="EMBL" id="CP059056">
    <property type="protein sequence ID" value="QLJ18688.1"/>
    <property type="molecule type" value="Genomic_DNA"/>
</dbReference>
<dbReference type="Gene3D" id="2.150.10.10">
    <property type="entry name" value="Serralysin-like metalloprotease, C-terminal"/>
    <property type="match status" value="1"/>
</dbReference>
<comment type="subcellular location">
    <subcellularLocation>
        <location evidence="2">Cell outer membrane</location>
    </subcellularLocation>
    <subcellularLocation>
        <location evidence="1">Cell surface</location>
    </subcellularLocation>
</comment>
<feature type="signal peptide" evidence="11">
    <location>
        <begin position="1"/>
        <end position="23"/>
    </location>
</feature>
<dbReference type="GO" id="GO:0009986">
    <property type="term" value="C:cell surface"/>
    <property type="evidence" value="ECO:0007669"/>
    <property type="project" value="UniProtKB-SubCell"/>
</dbReference>
<sequence>MKTTGVKVTLLSLVVSYSCALQAKNVSLGDTAVATGQHSTAVGEGSMALGNNMTAEQAQAAMKAQNALLQNRAQAHEQYMQTQALFDSKSLANSNILERQEAMKPLLQQQETLAGQRTAQQQQVTQAQQVADRMAQIYERNLGAVSQIVDENFVALWQQGQADRLAQEVKKRVEQDTSVSNDTQFYVSYVNAYIEAKTRSALVNETIKEKTGSQITTNYQGVALSPVLSAGHSDKAMLWSDAVTDSEQKKQLSRLHLNTAALKGVAGYQEELAKIALITSADGKKNLYQAYQKNARQQIEQGLTGVTEAGKQILSELYLDNIDEGTFNQMVSGIFTRYENQLNYLIQLDKVNSLSPDSPDYAKELQQLLVLESRPRDNTVGLNTNPEALKQKVDQYLQDNALSHTQAMSSQATQLKQQLSAEKAVTDQALKQAETQLSRLEKDLSALDTKLSDLRPTQSELENIRDLEKVKAELAQKQAEYQAADKALNEAQSTLSQGKQAVAVGDKSLALGEKSVALGVDARALAKNSVALGDGSLADRDNSVSVGREGQERFLTHVAAGIAKTDAVNKGQLDEERDARIAGDKQTLKQAMDYTDVSIQYSEAKINKRITEEQQARIEGEEQTLAAANRYTDETFGQVTHTVLDNARQYTDQRFSQLDNKISQVEKRANAGIAGVTAISSIPYVNSERFSFGMAMGHYRDAQAIATGVQYKPTANTNVRLNASWNNGGDTSIGAGFAVGW</sequence>
<protein>
    <submittedName>
        <fullName evidence="15">Trimeric autotransporter adhesin TaaP</fullName>
    </submittedName>
</protein>